<evidence type="ECO:0008006" key="4">
    <source>
        <dbReference type="Google" id="ProtNLM"/>
    </source>
</evidence>
<dbReference type="EMBL" id="CP008944">
    <property type="protein sequence ID" value="AIG63838.1"/>
    <property type="molecule type" value="Genomic_DNA"/>
</dbReference>
<keyword evidence="1" id="KW-0472">Membrane</keyword>
<evidence type="ECO:0000256" key="1">
    <source>
        <dbReference type="SAM" id="Phobius"/>
    </source>
</evidence>
<keyword evidence="3" id="KW-1185">Reference proteome</keyword>
<dbReference type="Proteomes" id="UP000028504">
    <property type="component" value="Chromosome"/>
</dbReference>
<keyword evidence="1" id="KW-1133">Transmembrane helix</keyword>
<sequence>MATRKQKRHRSLIQFLTLLVAVVIVLVAVFLGQRWWQSRPGPDPHDVAVTATVGSQSQDVLPYTVCELGADCPEGEIARVPVPADGELQLKIPKAINDHDWQLLLIYDDPAANDQRFFGAHEEDSVTVRGSVDPVDGESGERPKLMVVEVHSMMIGTDADGEETPVATVWSLNTASD</sequence>
<accession>A0ABM5QM42</accession>
<dbReference type="InterPro" id="IPR024495">
    <property type="entry name" value="DUF2771"/>
</dbReference>
<evidence type="ECO:0000313" key="3">
    <source>
        <dbReference type="Proteomes" id="UP000028504"/>
    </source>
</evidence>
<organism evidence="2 3">
    <name type="scientific">Corynebacterium atypicum</name>
    <dbReference type="NCBI Taxonomy" id="191610"/>
    <lineage>
        <taxon>Bacteria</taxon>
        <taxon>Bacillati</taxon>
        <taxon>Actinomycetota</taxon>
        <taxon>Actinomycetes</taxon>
        <taxon>Mycobacteriales</taxon>
        <taxon>Corynebacteriaceae</taxon>
        <taxon>Corynebacterium</taxon>
    </lineage>
</organism>
<keyword evidence="1" id="KW-0812">Transmembrane</keyword>
<name>A0ABM5QM42_9CORY</name>
<dbReference type="RefSeq" id="WP_038604799.1">
    <property type="nucleotide sequence ID" value="NZ_CP008944.1"/>
</dbReference>
<feature type="transmembrane region" description="Helical" evidence="1">
    <location>
        <begin position="12"/>
        <end position="36"/>
    </location>
</feature>
<protein>
    <recommendedName>
        <fullName evidence="4">DUF2771 domain-containing protein</fullName>
    </recommendedName>
</protein>
<dbReference type="Pfam" id="PF10969">
    <property type="entry name" value="DUF2771"/>
    <property type="match status" value="1"/>
</dbReference>
<proteinExistence type="predicted"/>
<gene>
    <name evidence="2" type="ORF">CATYP_03120</name>
</gene>
<reference evidence="2 3" key="1">
    <citation type="submission" date="2014-07" db="EMBL/GenBank/DDBJ databases">
        <title>Complete genome sequence of Corynebacterium atypicum DSM 44849: identifiction of the mycolic acid biosynthesis genes.</title>
        <authorList>
            <person name="Tippelt A."/>
            <person name="Mollmann S."/>
            <person name="Albersmeier A."/>
            <person name="Jaenicke S."/>
            <person name="Ruckert C."/>
            <person name="Tauch A."/>
        </authorList>
    </citation>
    <scope>NUCLEOTIDE SEQUENCE [LARGE SCALE GENOMIC DNA]</scope>
    <source>
        <strain evidence="2 3">R2070</strain>
    </source>
</reference>
<evidence type="ECO:0000313" key="2">
    <source>
        <dbReference type="EMBL" id="AIG63838.1"/>
    </source>
</evidence>